<feature type="domain" description="RNA polymerase sigma-70 region 2" evidence="5">
    <location>
        <begin position="46"/>
        <end position="112"/>
    </location>
</feature>
<dbReference type="Gene3D" id="1.10.10.10">
    <property type="entry name" value="Winged helix-like DNA-binding domain superfamily/Winged helix DNA-binding domain"/>
    <property type="match status" value="1"/>
</dbReference>
<dbReference type="InterPro" id="IPR000943">
    <property type="entry name" value="RNA_pol_sigma70"/>
</dbReference>
<keyword evidence="1" id="KW-0805">Transcription regulation</keyword>
<evidence type="ECO:0000313" key="7">
    <source>
        <dbReference type="EMBL" id="GAA1520332.1"/>
    </source>
</evidence>
<dbReference type="InterPro" id="IPR036388">
    <property type="entry name" value="WH-like_DNA-bd_sf"/>
</dbReference>
<dbReference type="PANTHER" id="PTHR30385:SF4">
    <property type="entry name" value="RNA POLYMERASE SIGMA-E FACTOR"/>
    <property type="match status" value="1"/>
</dbReference>
<dbReference type="Gene3D" id="1.20.120.1810">
    <property type="match status" value="1"/>
</dbReference>
<organism evidence="7 8">
    <name type="scientific">Kribbella lupini</name>
    <dbReference type="NCBI Taxonomy" id="291602"/>
    <lineage>
        <taxon>Bacteria</taxon>
        <taxon>Bacillati</taxon>
        <taxon>Actinomycetota</taxon>
        <taxon>Actinomycetes</taxon>
        <taxon>Propionibacteriales</taxon>
        <taxon>Kribbellaceae</taxon>
        <taxon>Kribbella</taxon>
    </lineage>
</organism>
<evidence type="ECO:0000256" key="4">
    <source>
        <dbReference type="ARBA" id="ARBA00023163"/>
    </source>
</evidence>
<evidence type="ECO:0000256" key="3">
    <source>
        <dbReference type="ARBA" id="ARBA00023125"/>
    </source>
</evidence>
<gene>
    <name evidence="7" type="ORF">GCM10009741_21260</name>
</gene>
<evidence type="ECO:0000256" key="2">
    <source>
        <dbReference type="ARBA" id="ARBA00023082"/>
    </source>
</evidence>
<dbReference type="InterPro" id="IPR014284">
    <property type="entry name" value="RNA_pol_sigma-70_dom"/>
</dbReference>
<dbReference type="InterPro" id="IPR007627">
    <property type="entry name" value="RNA_pol_sigma70_r2"/>
</dbReference>
<comment type="caution">
    <text evidence="7">The sequence shown here is derived from an EMBL/GenBank/DDBJ whole genome shotgun (WGS) entry which is preliminary data.</text>
</comment>
<dbReference type="InterPro" id="IPR013324">
    <property type="entry name" value="RNA_pol_sigma_r3/r4-like"/>
</dbReference>
<dbReference type="EMBL" id="BAAANC010000001">
    <property type="protein sequence ID" value="GAA1520332.1"/>
    <property type="molecule type" value="Genomic_DNA"/>
</dbReference>
<sequence length="248" mass="27356">MPDVVSCSTVEDRTQRDEVTRKLLQARETSADPAERERLLAEAVLLNLPLAREVAARFSGRGIADDDLEQIAALGLLKALHAFRADDGRSFLAFAVPTVSGELKRYFRDAAWLVRIPRRLHEVLVELERIETAPESAEGRLDHSRWEVDEALRARACRYGVPAEAVTDLPADTDALSVAIERFEQADLARSVLAGLDARSRKILVLRFVKELSQAEIGAAVGLSQVQVSREIRRALATARARLAELGG</sequence>
<dbReference type="Pfam" id="PF04545">
    <property type="entry name" value="Sigma70_r4"/>
    <property type="match status" value="1"/>
</dbReference>
<reference evidence="7 8" key="1">
    <citation type="journal article" date="2019" name="Int. J. Syst. Evol. Microbiol.">
        <title>The Global Catalogue of Microorganisms (GCM) 10K type strain sequencing project: providing services to taxonomists for standard genome sequencing and annotation.</title>
        <authorList>
            <consortium name="The Broad Institute Genomics Platform"/>
            <consortium name="The Broad Institute Genome Sequencing Center for Infectious Disease"/>
            <person name="Wu L."/>
            <person name="Ma J."/>
        </authorList>
    </citation>
    <scope>NUCLEOTIDE SEQUENCE [LARGE SCALE GENOMIC DNA]</scope>
    <source>
        <strain evidence="7 8">JCM 14303</strain>
    </source>
</reference>
<name>A0ABN2AJK1_9ACTN</name>
<proteinExistence type="predicted"/>
<evidence type="ECO:0000259" key="5">
    <source>
        <dbReference type="Pfam" id="PF04542"/>
    </source>
</evidence>
<evidence type="ECO:0000256" key="1">
    <source>
        <dbReference type="ARBA" id="ARBA00023015"/>
    </source>
</evidence>
<dbReference type="NCBIfam" id="TIGR02937">
    <property type="entry name" value="sigma70-ECF"/>
    <property type="match status" value="1"/>
</dbReference>
<dbReference type="InterPro" id="IPR007630">
    <property type="entry name" value="RNA_pol_sigma70_r4"/>
</dbReference>
<accession>A0ABN2AJK1</accession>
<dbReference type="PRINTS" id="PR00046">
    <property type="entry name" value="SIGMA70FCT"/>
</dbReference>
<dbReference type="SUPFAM" id="SSF88946">
    <property type="entry name" value="Sigma2 domain of RNA polymerase sigma factors"/>
    <property type="match status" value="1"/>
</dbReference>
<dbReference type="PANTHER" id="PTHR30385">
    <property type="entry name" value="SIGMA FACTOR F FLAGELLAR"/>
    <property type="match status" value="1"/>
</dbReference>
<dbReference type="SUPFAM" id="SSF88659">
    <property type="entry name" value="Sigma3 and sigma4 domains of RNA polymerase sigma factors"/>
    <property type="match status" value="1"/>
</dbReference>
<keyword evidence="2" id="KW-0731">Sigma factor</keyword>
<keyword evidence="3" id="KW-0238">DNA-binding</keyword>
<dbReference type="Proteomes" id="UP001500363">
    <property type="component" value="Unassembled WGS sequence"/>
</dbReference>
<dbReference type="Pfam" id="PF04542">
    <property type="entry name" value="Sigma70_r2"/>
    <property type="match status" value="1"/>
</dbReference>
<dbReference type="InterPro" id="IPR013325">
    <property type="entry name" value="RNA_pol_sigma_r2"/>
</dbReference>
<evidence type="ECO:0000313" key="8">
    <source>
        <dbReference type="Proteomes" id="UP001500363"/>
    </source>
</evidence>
<keyword evidence="4" id="KW-0804">Transcription</keyword>
<evidence type="ECO:0000259" key="6">
    <source>
        <dbReference type="Pfam" id="PF04545"/>
    </source>
</evidence>
<feature type="domain" description="RNA polymerase sigma-70 region 4" evidence="6">
    <location>
        <begin position="192"/>
        <end position="237"/>
    </location>
</feature>
<protein>
    <submittedName>
        <fullName evidence="7">SigB/SigF/SigG family RNA polymerase sigma factor</fullName>
    </submittedName>
</protein>
<keyword evidence="8" id="KW-1185">Reference proteome</keyword>